<dbReference type="EMBL" id="MN739548">
    <property type="protein sequence ID" value="QHT12530.1"/>
    <property type="molecule type" value="Genomic_DNA"/>
</dbReference>
<reference evidence="1" key="1">
    <citation type="journal article" date="2020" name="Nature">
        <title>Giant virus diversity and host interactions through global metagenomics.</title>
        <authorList>
            <person name="Schulz F."/>
            <person name="Roux S."/>
            <person name="Paez-Espino D."/>
            <person name="Jungbluth S."/>
            <person name="Walsh D.A."/>
            <person name="Denef V.J."/>
            <person name="McMahon K.D."/>
            <person name="Konstantinidis K.T."/>
            <person name="Eloe-Fadrosh E.A."/>
            <person name="Kyrpides N.C."/>
            <person name="Woyke T."/>
        </authorList>
    </citation>
    <scope>NUCLEOTIDE SEQUENCE</scope>
    <source>
        <strain evidence="1">GVMAG-M-3300023174-130</strain>
    </source>
</reference>
<organism evidence="1">
    <name type="scientific">viral metagenome</name>
    <dbReference type="NCBI Taxonomy" id="1070528"/>
    <lineage>
        <taxon>unclassified sequences</taxon>
        <taxon>metagenomes</taxon>
        <taxon>organismal metagenomes</taxon>
    </lineage>
</organism>
<protein>
    <submittedName>
        <fullName evidence="1">Uncharacterized protein</fullName>
    </submittedName>
</protein>
<evidence type="ECO:0000313" key="1">
    <source>
        <dbReference type="EMBL" id="QHT12530.1"/>
    </source>
</evidence>
<proteinExistence type="predicted"/>
<accession>A0A6C0D886</accession>
<sequence>MDYSDCSDEEIDREYHDERVTLNNYYESIYNNDSQNEVVKNDKERKINYPGLEGLNKELIEVFLLQNYDKCKNGKINICSYQINKSGKMPFLQFFLRKFDKNDETKPDMLTFPSFTYNNLIEVMGICETIQKIICMSNHLKPSNYEYKGFLNNKNEFYVFYEMKNDIVNIHNLYRTNDLWLVLMDEILNHNKVGNFKIEQSVINFFSRNFTLCYLKDENDEYYDTPVVAYIGCKNKEADFISTFGVSKTQKEYLKESLFYFTDYNNAFKMCDNNNKEKLCIVRFALFTGHMNIMMNAKFNDEVLLDNNYDSVYIGNEEESPLWGLKFYEQQVPLTCHYIDNKSLKMEYDDDKKILYYIL</sequence>
<name>A0A6C0D886_9ZZZZ</name>
<dbReference type="AlphaFoldDB" id="A0A6C0D886"/>